<keyword evidence="5 11" id="KW-0378">Hydrolase</keyword>
<dbReference type="PANTHER" id="PTHR45708:SF49">
    <property type="entry name" value="ENDOCHITINASE"/>
    <property type="match status" value="1"/>
</dbReference>
<evidence type="ECO:0000256" key="11">
    <source>
        <dbReference type="RuleBase" id="RU000489"/>
    </source>
</evidence>
<dbReference type="STRING" id="576137.A0A1L7WTE7"/>
<dbReference type="InterPro" id="IPR001223">
    <property type="entry name" value="Glyco_hydro18_cat"/>
</dbReference>
<evidence type="ECO:0000259" key="13">
    <source>
        <dbReference type="PROSITE" id="PS51164"/>
    </source>
</evidence>
<dbReference type="PROSITE" id="PS51164">
    <property type="entry name" value="CBM1_2"/>
    <property type="match status" value="1"/>
</dbReference>
<keyword evidence="16" id="KW-1185">Reference proteome</keyword>
<proteinExistence type="inferred from homology"/>
<dbReference type="GO" id="GO:0030248">
    <property type="term" value="F:cellulose binding"/>
    <property type="evidence" value="ECO:0007669"/>
    <property type="project" value="InterPro"/>
</dbReference>
<keyword evidence="8 11" id="KW-0326">Glycosidase</keyword>
<dbReference type="CDD" id="cd02877">
    <property type="entry name" value="GH18_hevamine_XipI_class_III"/>
    <property type="match status" value="1"/>
</dbReference>
<dbReference type="Pfam" id="PF00734">
    <property type="entry name" value="CBM_1"/>
    <property type="match status" value="1"/>
</dbReference>
<evidence type="ECO:0000313" key="16">
    <source>
        <dbReference type="Proteomes" id="UP000184330"/>
    </source>
</evidence>
<evidence type="ECO:0000256" key="5">
    <source>
        <dbReference type="ARBA" id="ARBA00022801"/>
    </source>
</evidence>
<evidence type="ECO:0000256" key="6">
    <source>
        <dbReference type="ARBA" id="ARBA00023024"/>
    </source>
</evidence>
<dbReference type="InterPro" id="IPR000254">
    <property type="entry name" value="CBD"/>
</dbReference>
<dbReference type="GO" id="GO:0005576">
    <property type="term" value="C:extracellular region"/>
    <property type="evidence" value="ECO:0007669"/>
    <property type="project" value="InterPro"/>
</dbReference>
<organism evidence="15 16">
    <name type="scientific">Phialocephala subalpina</name>
    <dbReference type="NCBI Taxonomy" id="576137"/>
    <lineage>
        <taxon>Eukaryota</taxon>
        <taxon>Fungi</taxon>
        <taxon>Dikarya</taxon>
        <taxon>Ascomycota</taxon>
        <taxon>Pezizomycotina</taxon>
        <taxon>Leotiomycetes</taxon>
        <taxon>Helotiales</taxon>
        <taxon>Mollisiaceae</taxon>
        <taxon>Phialocephala</taxon>
        <taxon>Phialocephala fortinii species complex</taxon>
    </lineage>
</organism>
<dbReference type="PROSITE" id="PS51910">
    <property type="entry name" value="GH18_2"/>
    <property type="match status" value="1"/>
</dbReference>
<dbReference type="AlphaFoldDB" id="A0A1L7WTE7"/>
<dbReference type="Pfam" id="PF00704">
    <property type="entry name" value="Glyco_hydro_18"/>
    <property type="match status" value="1"/>
</dbReference>
<dbReference type="InterPro" id="IPR035971">
    <property type="entry name" value="CBD_sf"/>
</dbReference>
<feature type="domain" description="CBM1" evidence="13">
    <location>
        <begin position="380"/>
        <end position="416"/>
    </location>
</feature>
<evidence type="ECO:0000256" key="1">
    <source>
        <dbReference type="ARBA" id="ARBA00000822"/>
    </source>
</evidence>
<evidence type="ECO:0000256" key="4">
    <source>
        <dbReference type="ARBA" id="ARBA00022729"/>
    </source>
</evidence>
<evidence type="ECO:0000256" key="3">
    <source>
        <dbReference type="ARBA" id="ARBA00022669"/>
    </source>
</evidence>
<dbReference type="GO" id="GO:0000272">
    <property type="term" value="P:polysaccharide catabolic process"/>
    <property type="evidence" value="ECO:0007669"/>
    <property type="project" value="UniProtKB-KW"/>
</dbReference>
<dbReference type="FunFam" id="3.20.20.80:FF:000145">
    <property type="entry name" value="Class III chitinase, putative"/>
    <property type="match status" value="1"/>
</dbReference>
<evidence type="ECO:0000256" key="7">
    <source>
        <dbReference type="ARBA" id="ARBA00023277"/>
    </source>
</evidence>
<comment type="similarity">
    <text evidence="10">Belongs to the glycosyl hydrolase 18 family. Chitinase class III subfamily.</text>
</comment>
<dbReference type="SMART" id="SM00236">
    <property type="entry name" value="fCBD"/>
    <property type="match status" value="1"/>
</dbReference>
<protein>
    <recommendedName>
        <fullName evidence="2">chitinase</fullName>
        <ecNumber evidence="2">3.2.1.14</ecNumber>
    </recommendedName>
</protein>
<dbReference type="Gene3D" id="3.20.20.80">
    <property type="entry name" value="Glycosidases"/>
    <property type="match status" value="1"/>
</dbReference>
<dbReference type="GO" id="GO:0008061">
    <property type="term" value="F:chitin binding"/>
    <property type="evidence" value="ECO:0007669"/>
    <property type="project" value="UniProtKB-KW"/>
</dbReference>
<keyword evidence="6" id="KW-0146">Chitin degradation</keyword>
<dbReference type="GO" id="GO:0008843">
    <property type="term" value="F:endochitinase activity"/>
    <property type="evidence" value="ECO:0007669"/>
    <property type="project" value="UniProtKB-EC"/>
</dbReference>
<feature type="chain" id="PRO_5013199682" description="chitinase" evidence="12">
    <location>
        <begin position="23"/>
        <end position="416"/>
    </location>
</feature>
<dbReference type="SUPFAM" id="SSF57180">
    <property type="entry name" value="Cellulose-binding domain"/>
    <property type="match status" value="1"/>
</dbReference>
<dbReference type="EC" id="3.2.1.14" evidence="2"/>
<feature type="signal peptide" evidence="12">
    <location>
        <begin position="1"/>
        <end position="22"/>
    </location>
</feature>
<dbReference type="EMBL" id="FJOG01000007">
    <property type="protein sequence ID" value="CZR56054.1"/>
    <property type="molecule type" value="Genomic_DNA"/>
</dbReference>
<dbReference type="PANTHER" id="PTHR45708">
    <property type="entry name" value="ENDOCHITINASE"/>
    <property type="match status" value="1"/>
</dbReference>
<dbReference type="InterPro" id="IPR050542">
    <property type="entry name" value="Glycosyl_Hydrlase18_Chitinase"/>
</dbReference>
<dbReference type="Proteomes" id="UP000184330">
    <property type="component" value="Unassembled WGS sequence"/>
</dbReference>
<dbReference type="InterPro" id="IPR001579">
    <property type="entry name" value="Glyco_hydro_18_chit_AS"/>
</dbReference>
<evidence type="ECO:0000256" key="9">
    <source>
        <dbReference type="ARBA" id="ARBA00023326"/>
    </source>
</evidence>
<accession>A0A1L7WTE7</accession>
<dbReference type="SUPFAM" id="SSF51445">
    <property type="entry name" value="(Trans)glycosidases"/>
    <property type="match status" value="1"/>
</dbReference>
<dbReference type="OrthoDB" id="6020543at2759"/>
<evidence type="ECO:0000256" key="2">
    <source>
        <dbReference type="ARBA" id="ARBA00012729"/>
    </source>
</evidence>
<feature type="domain" description="GH18" evidence="14">
    <location>
        <begin position="30"/>
        <end position="333"/>
    </location>
</feature>
<reference evidence="15 16" key="1">
    <citation type="submission" date="2016-03" db="EMBL/GenBank/DDBJ databases">
        <authorList>
            <person name="Ploux O."/>
        </authorList>
    </citation>
    <scope>NUCLEOTIDE SEQUENCE [LARGE SCALE GENOMIC DNA]</scope>
    <source>
        <strain evidence="15 16">UAMH 11012</strain>
    </source>
</reference>
<evidence type="ECO:0000256" key="10">
    <source>
        <dbReference type="ARBA" id="ARBA00025727"/>
    </source>
</evidence>
<evidence type="ECO:0000313" key="15">
    <source>
        <dbReference type="EMBL" id="CZR56054.1"/>
    </source>
</evidence>
<comment type="catalytic activity">
    <reaction evidence="1">
        <text>Random endo-hydrolysis of N-acetyl-beta-D-glucosaminide (1-&gt;4)-beta-linkages in chitin and chitodextrins.</text>
        <dbReference type="EC" id="3.2.1.14"/>
    </reaction>
</comment>
<evidence type="ECO:0000259" key="14">
    <source>
        <dbReference type="PROSITE" id="PS51910"/>
    </source>
</evidence>
<keyword evidence="9" id="KW-0624">Polysaccharide degradation</keyword>
<name>A0A1L7WTE7_9HELO</name>
<sequence length="416" mass="43804">MLFTSKLGFLGSLLLFLPTAFAGFSSSSTTNLAVYWGQNSYGQGTGSLAQQRLSYYCANTQFNIIPLAFLITLGNPSLNFANAGDNCTAISGSNLFYCAQLEADIGTCQTTYGKTILLSVGGATYTEGGFSTSAAAISAATNIWKIFGPLIDTTVPRPFGNAVVDGFDFDFEATVSNMAPFANQLRNLMTTSTATTGKEYLLTAAPQCPYPDAADDQMLAGAVPFDAIWVQFYNNYCGLQSFTVGSSTQNNFNFATWDNWAKTVSLNPNVKVFLGIPGNTGAGAGYQSGSTLASIISYSKGFSSFGGVMIWDMSQVYANSGFLSSVVSDLGQPATTTISATLTTSTLSSTTILSSSTVTPTTLQTVTTTTTSAGSTPTTPLVNQWNQCAGEGWTGGTVCAPPYVCTYLSVWYSQCE</sequence>
<keyword evidence="3" id="KW-0147">Chitin-binding</keyword>
<evidence type="ECO:0000256" key="12">
    <source>
        <dbReference type="SAM" id="SignalP"/>
    </source>
</evidence>
<gene>
    <name evidence="15" type="ORF">PAC_05942</name>
</gene>
<keyword evidence="4 12" id="KW-0732">Signal</keyword>
<keyword evidence="7" id="KW-0119">Carbohydrate metabolism</keyword>
<dbReference type="PROSITE" id="PS01095">
    <property type="entry name" value="GH18_1"/>
    <property type="match status" value="1"/>
</dbReference>
<evidence type="ECO:0000256" key="8">
    <source>
        <dbReference type="ARBA" id="ARBA00023295"/>
    </source>
</evidence>
<dbReference type="GO" id="GO:0006032">
    <property type="term" value="P:chitin catabolic process"/>
    <property type="evidence" value="ECO:0007669"/>
    <property type="project" value="UniProtKB-KW"/>
</dbReference>
<dbReference type="InterPro" id="IPR045321">
    <property type="entry name" value="Cts1-like"/>
</dbReference>
<dbReference type="InterPro" id="IPR017853">
    <property type="entry name" value="GH"/>
</dbReference>